<evidence type="ECO:0000256" key="2">
    <source>
        <dbReference type="ARBA" id="ARBA00012180"/>
    </source>
</evidence>
<protein>
    <recommendedName>
        <fullName evidence="2">ribonuclease H</fullName>
        <ecNumber evidence="2">3.1.26.4</ecNumber>
    </recommendedName>
</protein>
<dbReference type="PANTHER" id="PTHR33064:SF29">
    <property type="entry name" value="PEPTIDASE A2 DOMAIN-CONTAINING PROTEIN-RELATED"/>
    <property type="match status" value="1"/>
</dbReference>
<dbReference type="EC" id="3.1.26.4" evidence="2"/>
<evidence type="ECO:0000256" key="1">
    <source>
        <dbReference type="ARBA" id="ARBA00010879"/>
    </source>
</evidence>
<evidence type="ECO:0000313" key="5">
    <source>
        <dbReference type="EMBL" id="GAB0202187.1"/>
    </source>
</evidence>
<dbReference type="InterPro" id="IPR021109">
    <property type="entry name" value="Peptidase_aspartic_dom_sf"/>
</dbReference>
<evidence type="ECO:0000259" key="4">
    <source>
        <dbReference type="PROSITE" id="PS50878"/>
    </source>
</evidence>
<reference evidence="5 6" key="1">
    <citation type="submission" date="2024-06" db="EMBL/GenBank/DDBJ databases">
        <title>The draft genome of Grus japonensis, version 3.</title>
        <authorList>
            <person name="Nabeshima K."/>
            <person name="Suzuki S."/>
            <person name="Onuma M."/>
        </authorList>
    </citation>
    <scope>NUCLEOTIDE SEQUENCE [LARGE SCALE GENOMIC DNA]</scope>
    <source>
        <strain evidence="5 6">451A</strain>
    </source>
</reference>
<dbReference type="Pfam" id="PF00078">
    <property type="entry name" value="RVT_1"/>
    <property type="match status" value="1"/>
</dbReference>
<dbReference type="SUPFAM" id="SSF56672">
    <property type="entry name" value="DNA/RNA polymerases"/>
    <property type="match status" value="1"/>
</dbReference>
<name>A0ABC9XXS0_GRUJA</name>
<proteinExistence type="inferred from homology"/>
<dbReference type="InterPro" id="IPR051320">
    <property type="entry name" value="Viral_Replic_Matur_Polypro"/>
</dbReference>
<dbReference type="Gene3D" id="3.30.70.270">
    <property type="match status" value="1"/>
</dbReference>
<keyword evidence="6" id="KW-1185">Reference proteome</keyword>
<dbReference type="AlphaFoldDB" id="A0ABC9XXS0"/>
<dbReference type="EMBL" id="BAAFJT010000036">
    <property type="protein sequence ID" value="GAB0202187.1"/>
    <property type="molecule type" value="Genomic_DNA"/>
</dbReference>
<feature type="domain" description="Reverse transcriptase" evidence="4">
    <location>
        <begin position="192"/>
        <end position="385"/>
    </location>
</feature>
<dbReference type="PROSITE" id="PS50878">
    <property type="entry name" value="RT_POL"/>
    <property type="match status" value="1"/>
</dbReference>
<evidence type="ECO:0000313" key="6">
    <source>
        <dbReference type="Proteomes" id="UP001623348"/>
    </source>
</evidence>
<comment type="similarity">
    <text evidence="1">Belongs to the beta type-B retroviral polymerase family. HERV class-II K(HML-2) pol subfamily.</text>
</comment>
<dbReference type="InterPro" id="IPR000477">
    <property type="entry name" value="RT_dom"/>
</dbReference>
<dbReference type="GO" id="GO:0004523">
    <property type="term" value="F:RNA-DNA hybrid ribonuclease activity"/>
    <property type="evidence" value="ECO:0007669"/>
    <property type="project" value="UniProtKB-EC"/>
</dbReference>
<sequence length="516" mass="56885">MSSEYDEQDLRGPASSQVEERDNRVYWTVWIRWPGTSDPQVYKALVDTGALRTLMPSNYEGVEPISISGVTGGSQQLTLLEAEVSLTGNEWQKPPIVTGPEAPCILGINYLRKGYFKDPEGYRWAFGIAALEAEEIEPLSSLTGLSEDPSVVGLLRVEEQQVPIATTTVHRRQYRTNRDSLVPIHKLICQLEGQGVISRTHSPFNSPIWPVRKSNGEWRLTVDYRGLNEVTLPMSAAVPDMLELQYELESKAAKWYVTIDRANAFFSIPLAAECRPQFAFTWRGVQYTWNQLPQGWKHSPTICHGLIQTALEKGEASERLQYIDDIIVWGNSAEEVSEKGKKIIQILLQAGFTIKRSRGEWPYLESLAESTRGDSSYTMVVNVTLGSAGMYACGYQHRNETNWVRSSALSAAWHLTVTGTETSSQEGPQGPAETDAKGEQQSLLAVGLVGDGDGGILGSLGWSLARGSMVCVRGWLPPGWRQGGSGLTLGLTPPIATMQESIIHGNDLNGSITVWT</sequence>
<dbReference type="InterPro" id="IPR043502">
    <property type="entry name" value="DNA/RNA_pol_sf"/>
</dbReference>
<accession>A0ABC9XXS0</accession>
<comment type="caution">
    <text evidence="5">The sequence shown here is derived from an EMBL/GenBank/DDBJ whole genome shotgun (WGS) entry which is preliminary data.</text>
</comment>
<organism evidence="5 6">
    <name type="scientific">Grus japonensis</name>
    <name type="common">Japanese crane</name>
    <name type="synonym">Red-crowned crane</name>
    <dbReference type="NCBI Taxonomy" id="30415"/>
    <lineage>
        <taxon>Eukaryota</taxon>
        <taxon>Metazoa</taxon>
        <taxon>Chordata</taxon>
        <taxon>Craniata</taxon>
        <taxon>Vertebrata</taxon>
        <taxon>Euteleostomi</taxon>
        <taxon>Archelosauria</taxon>
        <taxon>Archosauria</taxon>
        <taxon>Dinosauria</taxon>
        <taxon>Saurischia</taxon>
        <taxon>Theropoda</taxon>
        <taxon>Coelurosauria</taxon>
        <taxon>Aves</taxon>
        <taxon>Neognathae</taxon>
        <taxon>Neoaves</taxon>
        <taxon>Gruiformes</taxon>
        <taxon>Gruidae</taxon>
        <taxon>Grus</taxon>
    </lineage>
</organism>
<dbReference type="PANTHER" id="PTHR33064">
    <property type="entry name" value="POL PROTEIN"/>
    <property type="match status" value="1"/>
</dbReference>
<dbReference type="Proteomes" id="UP001623348">
    <property type="component" value="Unassembled WGS sequence"/>
</dbReference>
<dbReference type="Gene3D" id="3.10.10.10">
    <property type="entry name" value="HIV Type 1 Reverse Transcriptase, subunit A, domain 1"/>
    <property type="match status" value="1"/>
</dbReference>
<dbReference type="InterPro" id="IPR043128">
    <property type="entry name" value="Rev_trsase/Diguanyl_cyclase"/>
</dbReference>
<dbReference type="SUPFAM" id="SSF50630">
    <property type="entry name" value="Acid proteases"/>
    <property type="match status" value="1"/>
</dbReference>
<evidence type="ECO:0000256" key="3">
    <source>
        <dbReference type="SAM" id="MobiDB-lite"/>
    </source>
</evidence>
<gene>
    <name evidence="5" type="ORF">GRJ2_002684300</name>
</gene>
<feature type="region of interest" description="Disordered" evidence="3">
    <location>
        <begin position="419"/>
        <end position="438"/>
    </location>
</feature>